<evidence type="ECO:0000313" key="1">
    <source>
        <dbReference type="EMBL" id="MBA0088963.1"/>
    </source>
</evidence>
<comment type="caution">
    <text evidence="1">The sequence shown here is derived from an EMBL/GenBank/DDBJ whole genome shotgun (WGS) entry which is preliminary data.</text>
</comment>
<dbReference type="Proteomes" id="UP000567293">
    <property type="component" value="Unassembled WGS sequence"/>
</dbReference>
<protein>
    <submittedName>
        <fullName evidence="1">Uncharacterized protein</fullName>
    </submittedName>
</protein>
<dbReference type="AlphaFoldDB" id="A0A7V8T0B1"/>
<gene>
    <name evidence="1" type="ORF">HRJ53_28575</name>
</gene>
<reference evidence="1" key="1">
    <citation type="submission" date="2020-06" db="EMBL/GenBank/DDBJ databases">
        <title>Legume-microbial interactions unlock mineral nutrients during tropical forest succession.</title>
        <authorList>
            <person name="Epihov D.Z."/>
        </authorList>
    </citation>
    <scope>NUCLEOTIDE SEQUENCE [LARGE SCALE GENOMIC DNA]</scope>
    <source>
        <strain evidence="1">Pan2503</strain>
    </source>
</reference>
<dbReference type="EMBL" id="JACDQQ010002765">
    <property type="protein sequence ID" value="MBA0088963.1"/>
    <property type="molecule type" value="Genomic_DNA"/>
</dbReference>
<accession>A0A7V8T0B1</accession>
<name>A0A7V8T0B1_9BACT</name>
<sequence>MQVAESTMTCIMGREAAYSGMEITWDMIMTSKQDLQPKTLDYKLAMGVPHVAVPAQYQFV</sequence>
<keyword evidence="2" id="KW-1185">Reference proteome</keyword>
<evidence type="ECO:0000313" key="2">
    <source>
        <dbReference type="Proteomes" id="UP000567293"/>
    </source>
</evidence>
<organism evidence="1 2">
    <name type="scientific">Candidatus Acidiferrum panamense</name>
    <dbReference type="NCBI Taxonomy" id="2741543"/>
    <lineage>
        <taxon>Bacteria</taxon>
        <taxon>Pseudomonadati</taxon>
        <taxon>Acidobacteriota</taxon>
        <taxon>Terriglobia</taxon>
        <taxon>Candidatus Acidiferrales</taxon>
        <taxon>Candidatus Acidiferrum</taxon>
    </lineage>
</organism>
<proteinExistence type="predicted"/>